<dbReference type="GO" id="GO:0000175">
    <property type="term" value="F:3'-5'-RNA exonuclease activity"/>
    <property type="evidence" value="ECO:0007669"/>
    <property type="project" value="TreeGrafter"/>
</dbReference>
<dbReference type="GO" id="GO:0004654">
    <property type="term" value="F:polyribonucleotide nucleotidyltransferase activity"/>
    <property type="evidence" value="ECO:0007669"/>
    <property type="project" value="InterPro"/>
</dbReference>
<dbReference type="InterPro" id="IPR012340">
    <property type="entry name" value="NA-bd_OB-fold"/>
</dbReference>
<feature type="compositionally biased region" description="Polar residues" evidence="5">
    <location>
        <begin position="261"/>
        <end position="273"/>
    </location>
</feature>
<dbReference type="SUPFAM" id="SSF50249">
    <property type="entry name" value="Nucleic acid-binding proteins"/>
    <property type="match status" value="1"/>
</dbReference>
<dbReference type="GO" id="GO:0006402">
    <property type="term" value="P:mRNA catabolic process"/>
    <property type="evidence" value="ECO:0007669"/>
    <property type="project" value="InterPro"/>
</dbReference>
<evidence type="ECO:0000256" key="3">
    <source>
        <dbReference type="ARBA" id="ARBA00022884"/>
    </source>
</evidence>
<comment type="caution">
    <text evidence="7">The sequence shown here is derived from an EMBL/GenBank/DDBJ whole genome shotgun (WGS) entry which is preliminary data.</text>
</comment>
<dbReference type="Pfam" id="PF00575">
    <property type="entry name" value="S1"/>
    <property type="match status" value="1"/>
</dbReference>
<dbReference type="Pfam" id="PF00013">
    <property type="entry name" value="KH_1"/>
    <property type="match status" value="1"/>
</dbReference>
<dbReference type="PROSITE" id="PS50084">
    <property type="entry name" value="KH_TYPE_1"/>
    <property type="match status" value="1"/>
</dbReference>
<reference evidence="7" key="1">
    <citation type="journal article" date="2021" name="Genome Biol. Evol.">
        <title>A High-Quality Reference Genome for a Parasitic Bivalve with Doubly Uniparental Inheritance (Bivalvia: Unionida).</title>
        <authorList>
            <person name="Smith C.H."/>
        </authorList>
    </citation>
    <scope>NUCLEOTIDE SEQUENCE</scope>
    <source>
        <strain evidence="7">CHS0354</strain>
    </source>
</reference>
<dbReference type="PANTHER" id="PTHR11252">
    <property type="entry name" value="POLYRIBONUCLEOTIDE NUCLEOTIDYLTRANSFERASE"/>
    <property type="match status" value="1"/>
</dbReference>
<dbReference type="FunFam" id="3.30.1370.10:FF:000001">
    <property type="entry name" value="Polyribonucleotide nucleotidyltransferase"/>
    <property type="match status" value="1"/>
</dbReference>
<dbReference type="InterPro" id="IPR004087">
    <property type="entry name" value="KH_dom"/>
</dbReference>
<name>A0AAE0WC59_9BIVA</name>
<reference evidence="7" key="2">
    <citation type="journal article" date="2021" name="Genome Biol. Evol.">
        <title>Developing a high-quality reference genome for a parasitic bivalve with doubly uniparental inheritance (Bivalvia: Unionida).</title>
        <authorList>
            <person name="Smith C.H."/>
        </authorList>
    </citation>
    <scope>NUCLEOTIDE SEQUENCE</scope>
    <source>
        <strain evidence="7">CHS0354</strain>
        <tissue evidence="7">Mantle</tissue>
    </source>
</reference>
<reference evidence="7" key="3">
    <citation type="submission" date="2023-05" db="EMBL/GenBank/DDBJ databases">
        <authorList>
            <person name="Smith C.H."/>
        </authorList>
    </citation>
    <scope>NUCLEOTIDE SEQUENCE</scope>
    <source>
        <strain evidence="7">CHS0354</strain>
        <tissue evidence="7">Mantle</tissue>
    </source>
</reference>
<keyword evidence="2" id="KW-0548">Nucleotidyltransferase</keyword>
<dbReference type="SMART" id="SM00316">
    <property type="entry name" value="S1"/>
    <property type="match status" value="1"/>
</dbReference>
<evidence type="ECO:0000256" key="1">
    <source>
        <dbReference type="ARBA" id="ARBA00022679"/>
    </source>
</evidence>
<feature type="compositionally biased region" description="Acidic residues" evidence="5">
    <location>
        <begin position="342"/>
        <end position="353"/>
    </location>
</feature>
<dbReference type="AlphaFoldDB" id="A0AAE0WC59"/>
<dbReference type="Gene3D" id="3.30.1370.10">
    <property type="entry name" value="K Homology domain, type 1"/>
    <property type="match status" value="1"/>
</dbReference>
<dbReference type="Gene3D" id="2.40.50.140">
    <property type="entry name" value="Nucleic acid-binding proteins"/>
    <property type="match status" value="1"/>
</dbReference>
<dbReference type="EMBL" id="JAEAOA010000469">
    <property type="protein sequence ID" value="KAK3608819.1"/>
    <property type="molecule type" value="Genomic_DNA"/>
</dbReference>
<dbReference type="GO" id="GO:0005829">
    <property type="term" value="C:cytosol"/>
    <property type="evidence" value="ECO:0007669"/>
    <property type="project" value="TreeGrafter"/>
</dbReference>
<dbReference type="InterPro" id="IPR027408">
    <property type="entry name" value="PNPase/RNase_PH_dom_sf"/>
</dbReference>
<dbReference type="InterPro" id="IPR015847">
    <property type="entry name" value="ExoRNase_PH_dom2"/>
</dbReference>
<evidence type="ECO:0000256" key="4">
    <source>
        <dbReference type="PROSITE-ProRule" id="PRU00117"/>
    </source>
</evidence>
<sequence>MMAAGVPLRKPVAGIAMGLISEGKKFSVLSDILGDEDHIGDMDFKVAGTQDGITALQMDIKVEGLTWDIMSKALEQAKAGRLHILKEMSKVIATANSDVSAHAPRYVQYKIPVSKIRDIIGPGGQTIKNITATAGVKIDVDDSGMINISAKSKTNAEKALAIIHELMKGVEVGHIYNGVVKKIMDFGMFVECLPGTEGLVPSAEINENTDTNYSEGQLVKVKAAGFDKRVAAFLAGGTLSVLSAQETPANADGAETPAVASGTTDASPASETDTPAVASLPLKQIPLLLRLRTARMPALHLFRALEIYLKKILKYVWTLVFKSYLQRTKFDNDNRSDRDRMGDDDDDDDDDDDKYAVEDRVEGMNFYTVQYRAYKMRADLLDIEVAAIAAYAPNAVYRIKADATTDYNAAGVNVSEEKFSGSAYLFGVMGTLYGLRYLQITLGVTYIDAVFEEKNSTGIF</sequence>
<dbReference type="SUPFAM" id="SSF55666">
    <property type="entry name" value="Ribonuclease PH domain 2-like"/>
    <property type="match status" value="1"/>
</dbReference>
<dbReference type="InterPro" id="IPR003029">
    <property type="entry name" value="S1_domain"/>
</dbReference>
<dbReference type="PANTHER" id="PTHR11252:SF0">
    <property type="entry name" value="POLYRIBONUCLEOTIDE NUCLEOTIDYLTRANSFERASE 1, MITOCHONDRIAL"/>
    <property type="match status" value="1"/>
</dbReference>
<dbReference type="InterPro" id="IPR036612">
    <property type="entry name" value="KH_dom_type_1_sf"/>
</dbReference>
<dbReference type="Proteomes" id="UP001195483">
    <property type="component" value="Unassembled WGS sequence"/>
</dbReference>
<keyword evidence="3 4" id="KW-0694">RNA-binding</keyword>
<protein>
    <recommendedName>
        <fullName evidence="6">S1 motif domain-containing protein</fullName>
    </recommendedName>
</protein>
<dbReference type="Pfam" id="PF03725">
    <property type="entry name" value="RNase_PH_C"/>
    <property type="match status" value="1"/>
</dbReference>
<organism evidence="7 8">
    <name type="scientific">Potamilus streckersoni</name>
    <dbReference type="NCBI Taxonomy" id="2493646"/>
    <lineage>
        <taxon>Eukaryota</taxon>
        <taxon>Metazoa</taxon>
        <taxon>Spiralia</taxon>
        <taxon>Lophotrochozoa</taxon>
        <taxon>Mollusca</taxon>
        <taxon>Bivalvia</taxon>
        <taxon>Autobranchia</taxon>
        <taxon>Heteroconchia</taxon>
        <taxon>Palaeoheterodonta</taxon>
        <taxon>Unionida</taxon>
        <taxon>Unionoidea</taxon>
        <taxon>Unionidae</taxon>
        <taxon>Ambleminae</taxon>
        <taxon>Lampsilini</taxon>
        <taxon>Potamilus</taxon>
    </lineage>
</organism>
<gene>
    <name evidence="7" type="ORF">CHS0354_006860</name>
</gene>
<feature type="region of interest" description="Disordered" evidence="5">
    <location>
        <begin position="250"/>
        <end position="275"/>
    </location>
</feature>
<evidence type="ECO:0000313" key="8">
    <source>
        <dbReference type="Proteomes" id="UP001195483"/>
    </source>
</evidence>
<evidence type="ECO:0000256" key="2">
    <source>
        <dbReference type="ARBA" id="ARBA00022695"/>
    </source>
</evidence>
<evidence type="ECO:0000259" key="6">
    <source>
        <dbReference type="PROSITE" id="PS50126"/>
    </source>
</evidence>
<feature type="domain" description="S1 motif" evidence="6">
    <location>
        <begin position="173"/>
        <end position="245"/>
    </location>
</feature>
<dbReference type="PROSITE" id="PS50126">
    <property type="entry name" value="S1"/>
    <property type="match status" value="1"/>
</dbReference>
<dbReference type="SMART" id="SM00322">
    <property type="entry name" value="KH"/>
    <property type="match status" value="1"/>
</dbReference>
<dbReference type="CDD" id="cd02393">
    <property type="entry name" value="KH-I_PNPase"/>
    <property type="match status" value="1"/>
</dbReference>
<dbReference type="Gene3D" id="3.30.230.70">
    <property type="entry name" value="GHMP Kinase, N-terminal domain"/>
    <property type="match status" value="1"/>
</dbReference>
<keyword evidence="8" id="KW-1185">Reference proteome</keyword>
<feature type="compositionally biased region" description="Basic and acidic residues" evidence="5">
    <location>
        <begin position="332"/>
        <end position="341"/>
    </location>
</feature>
<evidence type="ECO:0000256" key="5">
    <source>
        <dbReference type="SAM" id="MobiDB-lite"/>
    </source>
</evidence>
<evidence type="ECO:0000313" key="7">
    <source>
        <dbReference type="EMBL" id="KAK3608819.1"/>
    </source>
</evidence>
<dbReference type="InterPro" id="IPR012162">
    <property type="entry name" value="PNPase"/>
</dbReference>
<dbReference type="SUPFAM" id="SSF54791">
    <property type="entry name" value="Eukaryotic type KH-domain (KH-domain type I)"/>
    <property type="match status" value="1"/>
</dbReference>
<accession>A0AAE0WC59</accession>
<keyword evidence="1" id="KW-0808">Transferase</keyword>
<dbReference type="InterPro" id="IPR004088">
    <property type="entry name" value="KH_dom_type_1"/>
</dbReference>
<dbReference type="InterPro" id="IPR036345">
    <property type="entry name" value="ExoRNase_PH_dom2_sf"/>
</dbReference>
<feature type="region of interest" description="Disordered" evidence="5">
    <location>
        <begin position="332"/>
        <end position="354"/>
    </location>
</feature>
<proteinExistence type="predicted"/>
<dbReference type="GO" id="GO:0003723">
    <property type="term" value="F:RNA binding"/>
    <property type="evidence" value="ECO:0007669"/>
    <property type="project" value="UniProtKB-UniRule"/>
</dbReference>